<dbReference type="RefSeq" id="WP_314081238.1">
    <property type="nucleotide sequence ID" value="NZ_CP165644.1"/>
</dbReference>
<organism evidence="1">
    <name type="scientific">Leptotrichia rugosa</name>
    <dbReference type="NCBI Taxonomy" id="3239302"/>
    <lineage>
        <taxon>Bacteria</taxon>
        <taxon>Fusobacteriati</taxon>
        <taxon>Fusobacteriota</taxon>
        <taxon>Fusobacteriia</taxon>
        <taxon>Fusobacteriales</taxon>
        <taxon>Leptotrichiaceae</taxon>
        <taxon>Leptotrichia</taxon>
    </lineage>
</organism>
<proteinExistence type="predicted"/>
<evidence type="ECO:0000313" key="1">
    <source>
        <dbReference type="EMBL" id="XDU66402.1"/>
    </source>
</evidence>
<dbReference type="EMBL" id="CP165644">
    <property type="protein sequence ID" value="XDU66402.1"/>
    <property type="molecule type" value="Genomic_DNA"/>
</dbReference>
<reference evidence="1" key="1">
    <citation type="submission" date="2024-07" db="EMBL/GenBank/DDBJ databases">
        <authorList>
            <person name="Li X.-J."/>
            <person name="Wang X."/>
        </authorList>
    </citation>
    <scope>NUCLEOTIDE SEQUENCE</scope>
    <source>
        <strain evidence="1">HSP-334</strain>
    </source>
</reference>
<accession>A0AB39VGV8</accession>
<gene>
    <name evidence="1" type="ORF">AB8B22_08290</name>
</gene>
<dbReference type="AlphaFoldDB" id="A0AB39VGV8"/>
<protein>
    <submittedName>
        <fullName evidence="1">Uncharacterized protein</fullName>
    </submittedName>
</protein>
<sequence length="77" mass="8450">METKEIANLAGHILEPEYKSTNSLVKSIAGSALKCCGHKGVPHAEIIEKATMISYAGSKIYKKMEVKLANEILRKYA</sequence>
<name>A0AB39VGV8_9FUSO</name>
<dbReference type="KEGG" id="lrug:AB8B22_08290"/>